<dbReference type="OrthoDB" id="1892038at2759"/>
<feature type="region of interest" description="Disordered" evidence="1">
    <location>
        <begin position="200"/>
        <end position="222"/>
    </location>
</feature>
<dbReference type="PANTHER" id="PTHR36374:SF1">
    <property type="entry name" value="OS01G0969000 PROTEIN"/>
    <property type="match status" value="1"/>
</dbReference>
<gene>
    <name evidence="3" type="ORF">EPI10_010206</name>
</gene>
<keyword evidence="4" id="KW-1185">Reference proteome</keyword>
<dbReference type="Proteomes" id="UP000325315">
    <property type="component" value="Unassembled WGS sequence"/>
</dbReference>
<keyword evidence="3" id="KW-0808">Transferase</keyword>
<evidence type="ECO:0000313" key="4">
    <source>
        <dbReference type="Proteomes" id="UP000325315"/>
    </source>
</evidence>
<sequence length="222" mass="25540">MARNLEIQIEDKNSKFPKNLWLLLPKLPFNRKRSVEVVIEKKPNGKQLSDEKKIINKPADEVKFSEPRPAVPPPLTLEADQTGRTSNHANNKEAQSKSKNPLEPRNFFSMLPKVEFKFPSFDLQSEKPDASVEKEEQIEIAKPPSVFLGNRRKNPPPLEFEAEECLGRTSNPIVLWQVYAIGGFFLLKWIWARWNERKEMGSKKEASDDDEQPPAVDDSQYV</sequence>
<comment type="caution">
    <text evidence="3">The sequence shown here is derived from an EMBL/GenBank/DDBJ whole genome shotgun (WGS) entry which is preliminary data.</text>
</comment>
<dbReference type="PANTHER" id="PTHR36374">
    <property type="entry name" value="OS01G0969000 PROTEIN"/>
    <property type="match status" value="1"/>
</dbReference>
<protein>
    <submittedName>
        <fullName evidence="3">Uridylate kinase</fullName>
    </submittedName>
</protein>
<evidence type="ECO:0000256" key="2">
    <source>
        <dbReference type="SAM" id="Phobius"/>
    </source>
</evidence>
<feature type="transmembrane region" description="Helical" evidence="2">
    <location>
        <begin position="173"/>
        <end position="191"/>
    </location>
</feature>
<accession>A0A5B6UDM0</accession>
<dbReference type="EMBL" id="SMMG02000013">
    <property type="protein sequence ID" value="KAA3454262.1"/>
    <property type="molecule type" value="Genomic_DNA"/>
</dbReference>
<keyword evidence="2" id="KW-1133">Transmembrane helix</keyword>
<keyword evidence="2" id="KW-0472">Membrane</keyword>
<feature type="compositionally biased region" description="Basic and acidic residues" evidence="1">
    <location>
        <begin position="41"/>
        <end position="66"/>
    </location>
</feature>
<feature type="compositionally biased region" description="Basic and acidic residues" evidence="1">
    <location>
        <begin position="90"/>
        <end position="102"/>
    </location>
</feature>
<proteinExistence type="predicted"/>
<dbReference type="GO" id="GO:0009507">
    <property type="term" value="C:chloroplast"/>
    <property type="evidence" value="ECO:0007669"/>
    <property type="project" value="TreeGrafter"/>
</dbReference>
<keyword evidence="2" id="KW-0812">Transmembrane</keyword>
<feature type="region of interest" description="Disordered" evidence="1">
    <location>
        <begin position="41"/>
        <end position="104"/>
    </location>
</feature>
<organism evidence="3 4">
    <name type="scientific">Gossypium australe</name>
    <dbReference type="NCBI Taxonomy" id="47621"/>
    <lineage>
        <taxon>Eukaryota</taxon>
        <taxon>Viridiplantae</taxon>
        <taxon>Streptophyta</taxon>
        <taxon>Embryophyta</taxon>
        <taxon>Tracheophyta</taxon>
        <taxon>Spermatophyta</taxon>
        <taxon>Magnoliopsida</taxon>
        <taxon>eudicotyledons</taxon>
        <taxon>Gunneridae</taxon>
        <taxon>Pentapetalae</taxon>
        <taxon>rosids</taxon>
        <taxon>malvids</taxon>
        <taxon>Malvales</taxon>
        <taxon>Malvaceae</taxon>
        <taxon>Malvoideae</taxon>
        <taxon>Gossypium</taxon>
    </lineage>
</organism>
<evidence type="ECO:0000313" key="3">
    <source>
        <dbReference type="EMBL" id="KAA3454262.1"/>
    </source>
</evidence>
<dbReference type="GO" id="GO:0016301">
    <property type="term" value="F:kinase activity"/>
    <property type="evidence" value="ECO:0007669"/>
    <property type="project" value="UniProtKB-KW"/>
</dbReference>
<evidence type="ECO:0000256" key="1">
    <source>
        <dbReference type="SAM" id="MobiDB-lite"/>
    </source>
</evidence>
<keyword evidence="3" id="KW-0418">Kinase</keyword>
<reference evidence="4" key="1">
    <citation type="journal article" date="2019" name="Plant Biotechnol. J.">
        <title>Genome sequencing of the Australian wild diploid species Gossypium australe highlights disease resistance and delayed gland morphogenesis.</title>
        <authorList>
            <person name="Cai Y."/>
            <person name="Cai X."/>
            <person name="Wang Q."/>
            <person name="Wang P."/>
            <person name="Zhang Y."/>
            <person name="Cai C."/>
            <person name="Xu Y."/>
            <person name="Wang K."/>
            <person name="Zhou Z."/>
            <person name="Wang C."/>
            <person name="Geng S."/>
            <person name="Li B."/>
            <person name="Dong Q."/>
            <person name="Hou Y."/>
            <person name="Wang H."/>
            <person name="Ai P."/>
            <person name="Liu Z."/>
            <person name="Yi F."/>
            <person name="Sun M."/>
            <person name="An G."/>
            <person name="Cheng J."/>
            <person name="Zhang Y."/>
            <person name="Shi Q."/>
            <person name="Xie Y."/>
            <person name="Shi X."/>
            <person name="Chang Y."/>
            <person name="Huang F."/>
            <person name="Chen Y."/>
            <person name="Hong S."/>
            <person name="Mi L."/>
            <person name="Sun Q."/>
            <person name="Zhang L."/>
            <person name="Zhou B."/>
            <person name="Peng R."/>
            <person name="Zhang X."/>
            <person name="Liu F."/>
        </authorList>
    </citation>
    <scope>NUCLEOTIDE SEQUENCE [LARGE SCALE GENOMIC DNA]</scope>
    <source>
        <strain evidence="4">cv. PA1801</strain>
    </source>
</reference>
<dbReference type="AlphaFoldDB" id="A0A5B6UDM0"/>
<name>A0A5B6UDM0_9ROSI</name>